<evidence type="ECO:0000256" key="2">
    <source>
        <dbReference type="ARBA" id="ARBA00022840"/>
    </source>
</evidence>
<dbReference type="RefSeq" id="WP_369863253.1">
    <property type="nucleotide sequence ID" value="NZ_JBCLPP010000008.1"/>
</dbReference>
<dbReference type="InterPro" id="IPR002078">
    <property type="entry name" value="Sigma_54_int"/>
</dbReference>
<dbReference type="SUPFAM" id="SSF46689">
    <property type="entry name" value="Homeodomain-like"/>
    <property type="match status" value="1"/>
</dbReference>
<keyword evidence="9" id="KW-1185">Reference proteome</keyword>
<dbReference type="PROSITE" id="PS50045">
    <property type="entry name" value="SIGMA54_INTERACT_4"/>
    <property type="match status" value="1"/>
</dbReference>
<keyword evidence="2" id="KW-0067">ATP-binding</keyword>
<dbReference type="InterPro" id="IPR011006">
    <property type="entry name" value="CheY-like_superfamily"/>
</dbReference>
<sequence>MKKHGAILVVDDHRGVLSAVSLLLRPYFEQVITLPSPVRIDETLRNHRPDCVLLDMNFSAGINNGNEGLYWLAHIKRMNPDMPVVLFTAYADIDLAVRGIQQGASDFIVKPWENARLVDTVLKASSRTKRASSADNGMFWGESDAMKRLRDMVERVAPTDANVLITGENGTGKEVLAREIHGLSGRRDKPMYTVDMGSVTETLFESELFGHVKGAFTHAVTDRQGKFEAAEGSTLFMDEIGNLPPHLQSKLLVTLQNREVVRVGSNKPVKVDIRLICATNRNLDAMTGDGRFREDLLYRINTIHLQLPPLRERREDIVPLARIFMARFARQYDRPVTETGGDVERLLLSHSWPGNIRELQHVVEKAVILSDGERLDPRHFSLAGPRPSDLTGDRMETLEDMERHMIAKAVGDCGGNLSAVASKLGITRQTLYNKLKKYGL</sequence>
<gene>
    <name evidence="8" type="ORF">AAK873_04140</name>
</gene>
<dbReference type="PRINTS" id="PR01590">
    <property type="entry name" value="HTHFIS"/>
</dbReference>
<feature type="modified residue" description="4-aspartylphosphate" evidence="5">
    <location>
        <position position="55"/>
    </location>
</feature>
<evidence type="ECO:0000259" key="7">
    <source>
        <dbReference type="PROSITE" id="PS50110"/>
    </source>
</evidence>
<dbReference type="PANTHER" id="PTHR32071:SF113">
    <property type="entry name" value="ALGINATE BIOSYNTHESIS TRANSCRIPTIONAL REGULATORY PROTEIN ALGB"/>
    <property type="match status" value="1"/>
</dbReference>
<evidence type="ECO:0000256" key="5">
    <source>
        <dbReference type="PROSITE-ProRule" id="PRU00169"/>
    </source>
</evidence>
<dbReference type="EMBL" id="JBCLPP010000008">
    <property type="protein sequence ID" value="MEY8244811.1"/>
    <property type="molecule type" value="Genomic_DNA"/>
</dbReference>
<evidence type="ECO:0000313" key="9">
    <source>
        <dbReference type="Proteomes" id="UP001565200"/>
    </source>
</evidence>
<dbReference type="SMART" id="SM00448">
    <property type="entry name" value="REC"/>
    <property type="match status" value="1"/>
</dbReference>
<dbReference type="PROSITE" id="PS50110">
    <property type="entry name" value="RESPONSE_REGULATORY"/>
    <property type="match status" value="1"/>
</dbReference>
<evidence type="ECO:0000259" key="6">
    <source>
        <dbReference type="PROSITE" id="PS50045"/>
    </source>
</evidence>
<dbReference type="Gene3D" id="3.40.50.2300">
    <property type="match status" value="1"/>
</dbReference>
<name>A0ABV4CTU7_9BACT</name>
<dbReference type="Pfam" id="PF00072">
    <property type="entry name" value="Response_reg"/>
    <property type="match status" value="1"/>
</dbReference>
<keyword evidence="1" id="KW-0547">Nucleotide-binding</keyword>
<dbReference type="InterPro" id="IPR009057">
    <property type="entry name" value="Homeodomain-like_sf"/>
</dbReference>
<dbReference type="Pfam" id="PF00158">
    <property type="entry name" value="Sigma54_activat"/>
    <property type="match status" value="1"/>
</dbReference>
<dbReference type="InterPro" id="IPR027417">
    <property type="entry name" value="P-loop_NTPase"/>
</dbReference>
<dbReference type="InterPro" id="IPR025944">
    <property type="entry name" value="Sigma_54_int_dom_CS"/>
</dbReference>
<dbReference type="InterPro" id="IPR002197">
    <property type="entry name" value="HTH_Fis"/>
</dbReference>
<dbReference type="SMART" id="SM00382">
    <property type="entry name" value="AAA"/>
    <property type="match status" value="1"/>
</dbReference>
<evidence type="ECO:0000313" key="8">
    <source>
        <dbReference type="EMBL" id="MEY8244811.1"/>
    </source>
</evidence>
<comment type="caution">
    <text evidence="8">The sequence shown here is derived from an EMBL/GenBank/DDBJ whole genome shotgun (WGS) entry which is preliminary data.</text>
</comment>
<dbReference type="SUPFAM" id="SSF52540">
    <property type="entry name" value="P-loop containing nucleoside triphosphate hydrolases"/>
    <property type="match status" value="1"/>
</dbReference>
<evidence type="ECO:0000256" key="4">
    <source>
        <dbReference type="ARBA" id="ARBA00023163"/>
    </source>
</evidence>
<evidence type="ECO:0000256" key="1">
    <source>
        <dbReference type="ARBA" id="ARBA00022741"/>
    </source>
</evidence>
<feature type="domain" description="Sigma-54 factor interaction" evidence="6">
    <location>
        <begin position="139"/>
        <end position="368"/>
    </location>
</feature>
<protein>
    <submittedName>
        <fullName evidence="8">Sigma-54 dependent transcriptional regulator</fullName>
    </submittedName>
</protein>
<dbReference type="InterPro" id="IPR003593">
    <property type="entry name" value="AAA+_ATPase"/>
</dbReference>
<dbReference type="Proteomes" id="UP001565200">
    <property type="component" value="Unassembled WGS sequence"/>
</dbReference>
<reference evidence="8 9" key="1">
    <citation type="submission" date="2024-03" db="EMBL/GenBank/DDBJ databases">
        <title>Mouse gut bacterial collection (mGBC) of GemPharmatech.</title>
        <authorList>
            <person name="He Y."/>
            <person name="Dong L."/>
            <person name="Wu D."/>
            <person name="Gao X."/>
            <person name="Lin Z."/>
        </authorList>
    </citation>
    <scope>NUCLEOTIDE SEQUENCE [LARGE SCALE GENOMIC DNA]</scope>
    <source>
        <strain evidence="8 9">54-13</strain>
    </source>
</reference>
<dbReference type="PROSITE" id="PS00688">
    <property type="entry name" value="SIGMA54_INTERACT_3"/>
    <property type="match status" value="1"/>
</dbReference>
<keyword evidence="4" id="KW-0804">Transcription</keyword>
<dbReference type="CDD" id="cd00009">
    <property type="entry name" value="AAA"/>
    <property type="match status" value="1"/>
</dbReference>
<dbReference type="Pfam" id="PF25601">
    <property type="entry name" value="AAA_lid_14"/>
    <property type="match status" value="1"/>
</dbReference>
<dbReference type="CDD" id="cd00156">
    <property type="entry name" value="REC"/>
    <property type="match status" value="1"/>
</dbReference>
<dbReference type="PANTHER" id="PTHR32071">
    <property type="entry name" value="TRANSCRIPTIONAL REGULATORY PROTEIN"/>
    <property type="match status" value="1"/>
</dbReference>
<evidence type="ECO:0000256" key="3">
    <source>
        <dbReference type="ARBA" id="ARBA00023015"/>
    </source>
</evidence>
<feature type="domain" description="Response regulatory" evidence="7">
    <location>
        <begin position="6"/>
        <end position="125"/>
    </location>
</feature>
<keyword evidence="3" id="KW-0805">Transcription regulation</keyword>
<accession>A0ABV4CTU7</accession>
<keyword evidence="5" id="KW-0597">Phosphoprotein</keyword>
<dbReference type="Gene3D" id="3.40.50.300">
    <property type="entry name" value="P-loop containing nucleotide triphosphate hydrolases"/>
    <property type="match status" value="1"/>
</dbReference>
<dbReference type="Pfam" id="PF02954">
    <property type="entry name" value="HTH_8"/>
    <property type="match status" value="1"/>
</dbReference>
<dbReference type="Gene3D" id="1.10.8.60">
    <property type="match status" value="1"/>
</dbReference>
<proteinExistence type="predicted"/>
<dbReference type="InterPro" id="IPR058031">
    <property type="entry name" value="AAA_lid_NorR"/>
</dbReference>
<dbReference type="SUPFAM" id="SSF52172">
    <property type="entry name" value="CheY-like"/>
    <property type="match status" value="1"/>
</dbReference>
<organism evidence="8 9">
    <name type="scientific">Heminiphilus faecis</name>
    <dbReference type="NCBI Taxonomy" id="2601703"/>
    <lineage>
        <taxon>Bacteria</taxon>
        <taxon>Pseudomonadati</taxon>
        <taxon>Bacteroidota</taxon>
        <taxon>Bacteroidia</taxon>
        <taxon>Bacteroidales</taxon>
        <taxon>Muribaculaceae</taxon>
        <taxon>Heminiphilus</taxon>
    </lineage>
</organism>
<dbReference type="Gene3D" id="1.10.10.60">
    <property type="entry name" value="Homeodomain-like"/>
    <property type="match status" value="1"/>
</dbReference>
<dbReference type="InterPro" id="IPR001789">
    <property type="entry name" value="Sig_transdc_resp-reg_receiver"/>
</dbReference>